<reference evidence="1 2" key="1">
    <citation type="journal article" date="2012" name="J. Bacteriol.">
        <title>Draft Genome Sequence of Plant Growth-Promoting Rhizobium Mesorhizobium amorphae, Isolated from Zinc-Lead Mine Tailings.</title>
        <authorList>
            <person name="Hao X."/>
            <person name="Lin Y."/>
            <person name="Johnstone L."/>
            <person name="Baltrus D.A."/>
            <person name="Miller S.J."/>
            <person name="Wei G."/>
            <person name="Rensing C."/>
        </authorList>
    </citation>
    <scope>NUCLEOTIDE SEQUENCE [LARGE SCALE GENOMIC DNA]</scope>
    <source>
        <strain evidence="1 2">CCNWGS0123</strain>
    </source>
</reference>
<dbReference type="AlphaFoldDB" id="G6YMD4"/>
<evidence type="ECO:0000313" key="1">
    <source>
        <dbReference type="EMBL" id="EHH02142.1"/>
    </source>
</evidence>
<proteinExistence type="predicted"/>
<name>G6YMD4_9HYPH</name>
<dbReference type="Proteomes" id="UP000002949">
    <property type="component" value="Unassembled WGS sequence"/>
</dbReference>
<dbReference type="EMBL" id="AGSN01000271">
    <property type="protein sequence ID" value="EHH02142.1"/>
    <property type="molecule type" value="Genomic_DNA"/>
</dbReference>
<evidence type="ECO:0000313" key="2">
    <source>
        <dbReference type="Proteomes" id="UP000002949"/>
    </source>
</evidence>
<accession>G6YMD4</accession>
<gene>
    <name evidence="1" type="ORF">MEA186_35949</name>
</gene>
<keyword evidence="2" id="KW-1185">Reference proteome</keyword>
<protein>
    <submittedName>
        <fullName evidence="1">Uncharacterized protein</fullName>
    </submittedName>
</protein>
<organism evidence="1 2">
    <name type="scientific">Mesorhizobium amorphae CCNWGS0123</name>
    <dbReference type="NCBI Taxonomy" id="1082933"/>
    <lineage>
        <taxon>Bacteria</taxon>
        <taxon>Pseudomonadati</taxon>
        <taxon>Pseudomonadota</taxon>
        <taxon>Alphaproteobacteria</taxon>
        <taxon>Hyphomicrobiales</taxon>
        <taxon>Phyllobacteriaceae</taxon>
        <taxon>Mesorhizobium</taxon>
    </lineage>
</organism>
<sequence>MSADEDDEVIGIGDDMRTERLAAFGQPPMFQETGFM</sequence>